<dbReference type="AlphaFoldDB" id="A0A4R6T204"/>
<dbReference type="OrthoDB" id="750178at2"/>
<evidence type="ECO:0000313" key="2">
    <source>
        <dbReference type="EMBL" id="TDQ11351.1"/>
    </source>
</evidence>
<feature type="domain" description="Thioredoxin" evidence="1">
    <location>
        <begin position="247"/>
        <end position="398"/>
    </location>
</feature>
<proteinExistence type="predicted"/>
<dbReference type="InterPro" id="IPR025380">
    <property type="entry name" value="DUF4369"/>
</dbReference>
<dbReference type="InterPro" id="IPR036249">
    <property type="entry name" value="Thioredoxin-like_sf"/>
</dbReference>
<dbReference type="Pfam" id="PF08534">
    <property type="entry name" value="Redoxin"/>
    <property type="match status" value="1"/>
</dbReference>
<name>A0A4R6T204_9SPHI</name>
<dbReference type="InterPro" id="IPR013766">
    <property type="entry name" value="Thioredoxin_domain"/>
</dbReference>
<dbReference type="Proteomes" id="UP000295620">
    <property type="component" value="Unassembled WGS sequence"/>
</dbReference>
<comment type="caution">
    <text evidence="2">The sequence shown here is derived from an EMBL/GenBank/DDBJ whole genome shotgun (WGS) entry which is preliminary data.</text>
</comment>
<dbReference type="InterPro" id="IPR050553">
    <property type="entry name" value="Thioredoxin_ResA/DsbE_sf"/>
</dbReference>
<protein>
    <submittedName>
        <fullName evidence="2">Peroxiredoxin</fullName>
    </submittedName>
</protein>
<dbReference type="EMBL" id="SNYC01000003">
    <property type="protein sequence ID" value="TDQ11351.1"/>
    <property type="molecule type" value="Genomic_DNA"/>
</dbReference>
<dbReference type="PANTHER" id="PTHR42852">
    <property type="entry name" value="THIOL:DISULFIDE INTERCHANGE PROTEIN DSBE"/>
    <property type="match status" value="1"/>
</dbReference>
<dbReference type="Gene3D" id="3.40.30.10">
    <property type="entry name" value="Glutaredoxin"/>
    <property type="match status" value="1"/>
</dbReference>
<evidence type="ECO:0000313" key="3">
    <source>
        <dbReference type="Proteomes" id="UP000295620"/>
    </source>
</evidence>
<accession>A0A4R6T204</accession>
<gene>
    <name evidence="2" type="ORF">ATK78_0469</name>
</gene>
<dbReference type="CDD" id="cd02966">
    <property type="entry name" value="TlpA_like_family"/>
    <property type="match status" value="1"/>
</dbReference>
<dbReference type="SUPFAM" id="SSF52833">
    <property type="entry name" value="Thioredoxin-like"/>
    <property type="match status" value="1"/>
</dbReference>
<evidence type="ECO:0000259" key="1">
    <source>
        <dbReference type="PROSITE" id="PS51352"/>
    </source>
</evidence>
<organism evidence="2 3">
    <name type="scientific">Pedobacter metabolipauper</name>
    <dbReference type="NCBI Taxonomy" id="425513"/>
    <lineage>
        <taxon>Bacteria</taxon>
        <taxon>Pseudomonadati</taxon>
        <taxon>Bacteroidota</taxon>
        <taxon>Sphingobacteriia</taxon>
        <taxon>Sphingobacteriales</taxon>
        <taxon>Sphingobacteriaceae</taxon>
        <taxon>Pedobacter</taxon>
    </lineage>
</organism>
<dbReference type="PROSITE" id="PS51352">
    <property type="entry name" value="THIOREDOXIN_2"/>
    <property type="match status" value="1"/>
</dbReference>
<dbReference type="PANTHER" id="PTHR42852:SF13">
    <property type="entry name" value="PROTEIN DIPZ"/>
    <property type="match status" value="1"/>
</dbReference>
<keyword evidence="3" id="KW-1185">Reference proteome</keyword>
<dbReference type="GO" id="GO:0016491">
    <property type="term" value="F:oxidoreductase activity"/>
    <property type="evidence" value="ECO:0007669"/>
    <property type="project" value="InterPro"/>
</dbReference>
<dbReference type="Pfam" id="PF14289">
    <property type="entry name" value="DUF4369"/>
    <property type="match status" value="1"/>
</dbReference>
<sequence>MDRTLLIILFIQILCPTVILAQSKSADHNFTITGKVIGRDTGNLVLMYQNASGNFIKDTVRLEQGNFKFNGSISEPIRVEVQGKLKSFSMDDPNRTWIFLEPGDMQLTLTEKKYYYARLTGSKTQLEFDAYHKSLEPYQIAADSIRMGLSKVTKAMDSTPESLELNNKFAELKLKSRECYAAIDKKTVEFFSSNPNSYVSPYLMAQTMERLIGLDSAKIIYNNFSETIKNSLWGKIVLQNIIAKAQVITGNNAPDFTAKDIDGRIMRLSQFKNKNYILLDFWGSWCVKCLKQTPYLKKMYDIYRAKGLEMISISNDSDEQIWKRSIEKHDMGSWYNIKSNDVMLQSGLDPAILTKYSIAAYPTVILIDKRGKIIYMHTGFDEDSGIKALEDHLLEALKRDGVQLQ</sequence>
<dbReference type="InterPro" id="IPR013740">
    <property type="entry name" value="Redoxin"/>
</dbReference>
<dbReference type="RefSeq" id="WP_133574430.1">
    <property type="nucleotide sequence ID" value="NZ_SNYC01000003.1"/>
</dbReference>
<reference evidence="2 3" key="1">
    <citation type="submission" date="2019-03" db="EMBL/GenBank/DDBJ databases">
        <title>Genomic Encyclopedia of Archaeal and Bacterial Type Strains, Phase II (KMG-II): from individual species to whole genera.</title>
        <authorList>
            <person name="Goeker M."/>
        </authorList>
    </citation>
    <scope>NUCLEOTIDE SEQUENCE [LARGE SCALE GENOMIC DNA]</scope>
    <source>
        <strain evidence="2 3">DSM 19035</strain>
    </source>
</reference>